<sequence>MEILLLGGTGFIGEYLAKDLLQNDADHIVAAHISDMGDEERIAGVEYRRIDMEHIEDSFRSALRDIDVVVFAIQPDPAFIKKALAVLGGYPQKKKLVYLSTVLVYPEGSHGHREDAARSPLSAYEAGKALEEDMCMYFANESGSAVCIARLGNVYGDVKNRGIVDHLLRALVQKKTFHVNGDGTQTRDYIHVEDAARALNHLIHADQKNAVEIYNVCSGIGFSILDLIGMIEMAARKKLEYIFAPPIEEKHTVIGDPAKLRQTATSSEEGDMLSSLKKTYHAYLAHYE</sequence>
<feature type="domain" description="NAD-dependent epimerase/dehydratase" evidence="2">
    <location>
        <begin position="3"/>
        <end position="217"/>
    </location>
</feature>
<dbReference type="InterPro" id="IPR001509">
    <property type="entry name" value="Epimerase_deHydtase"/>
</dbReference>
<name>A0A1F6MDA9_9BACT</name>
<dbReference type="InterPro" id="IPR036291">
    <property type="entry name" value="NAD(P)-bd_dom_sf"/>
</dbReference>
<evidence type="ECO:0000313" key="4">
    <source>
        <dbReference type="Proteomes" id="UP000177457"/>
    </source>
</evidence>
<reference evidence="3 4" key="1">
    <citation type="journal article" date="2016" name="Nat. Commun.">
        <title>Thousands of microbial genomes shed light on interconnected biogeochemical processes in an aquifer system.</title>
        <authorList>
            <person name="Anantharaman K."/>
            <person name="Brown C.T."/>
            <person name="Hug L.A."/>
            <person name="Sharon I."/>
            <person name="Castelle C.J."/>
            <person name="Probst A.J."/>
            <person name="Thomas B.C."/>
            <person name="Singh A."/>
            <person name="Wilkins M.J."/>
            <person name="Karaoz U."/>
            <person name="Brodie E.L."/>
            <person name="Williams K.H."/>
            <person name="Hubbard S.S."/>
            <person name="Banfield J.F."/>
        </authorList>
    </citation>
    <scope>NUCLEOTIDE SEQUENCE [LARGE SCALE GENOMIC DNA]</scope>
</reference>
<evidence type="ECO:0000256" key="1">
    <source>
        <dbReference type="ARBA" id="ARBA00007637"/>
    </source>
</evidence>
<dbReference type="STRING" id="1798683.A3C90_00210"/>
<gene>
    <name evidence="3" type="ORF">A3C90_00210</name>
</gene>
<accession>A0A1F6MDA9</accession>
<dbReference type="AlphaFoldDB" id="A0A1F6MDA9"/>
<proteinExistence type="inferred from homology"/>
<dbReference type="Gene3D" id="3.40.50.720">
    <property type="entry name" value="NAD(P)-binding Rossmann-like Domain"/>
    <property type="match status" value="1"/>
</dbReference>
<protein>
    <recommendedName>
        <fullName evidence="2">NAD-dependent epimerase/dehydratase domain-containing protein</fullName>
    </recommendedName>
</protein>
<dbReference type="Pfam" id="PF01370">
    <property type="entry name" value="Epimerase"/>
    <property type="match status" value="1"/>
</dbReference>
<comment type="similarity">
    <text evidence="1">Belongs to the NAD(P)-dependent epimerase/dehydratase family.</text>
</comment>
<dbReference type="PANTHER" id="PTHR43000">
    <property type="entry name" value="DTDP-D-GLUCOSE 4,6-DEHYDRATASE-RELATED"/>
    <property type="match status" value="1"/>
</dbReference>
<evidence type="ECO:0000259" key="2">
    <source>
        <dbReference type="Pfam" id="PF01370"/>
    </source>
</evidence>
<dbReference type="EMBL" id="MFQE01000077">
    <property type="protein sequence ID" value="OGH69528.1"/>
    <property type="molecule type" value="Genomic_DNA"/>
</dbReference>
<comment type="caution">
    <text evidence="3">The sequence shown here is derived from an EMBL/GenBank/DDBJ whole genome shotgun (WGS) entry which is preliminary data.</text>
</comment>
<organism evidence="3 4">
    <name type="scientific">Candidatus Magasanikbacteria bacterium RIFCSPHIGHO2_02_FULL_51_14</name>
    <dbReference type="NCBI Taxonomy" id="1798683"/>
    <lineage>
        <taxon>Bacteria</taxon>
        <taxon>Candidatus Magasanikiibacteriota</taxon>
    </lineage>
</organism>
<evidence type="ECO:0000313" key="3">
    <source>
        <dbReference type="EMBL" id="OGH69528.1"/>
    </source>
</evidence>
<dbReference type="Proteomes" id="UP000177457">
    <property type="component" value="Unassembled WGS sequence"/>
</dbReference>
<dbReference type="SUPFAM" id="SSF51735">
    <property type="entry name" value="NAD(P)-binding Rossmann-fold domains"/>
    <property type="match status" value="1"/>
</dbReference>